<dbReference type="InterPro" id="IPR000489">
    <property type="entry name" value="Pterin-binding_dom"/>
</dbReference>
<comment type="catalytic activity">
    <reaction evidence="1">
        <text>(7,8-dihydropterin-6-yl)methyl diphosphate + 4-aminobenzoate = 7,8-dihydropteroate + diphosphate</text>
        <dbReference type="Rhea" id="RHEA:19949"/>
        <dbReference type="ChEBI" id="CHEBI:17836"/>
        <dbReference type="ChEBI" id="CHEBI:17839"/>
        <dbReference type="ChEBI" id="CHEBI:33019"/>
        <dbReference type="ChEBI" id="CHEBI:72950"/>
        <dbReference type="EC" id="2.5.1.15"/>
    </reaction>
</comment>
<dbReference type="GO" id="GO:0046872">
    <property type="term" value="F:metal ion binding"/>
    <property type="evidence" value="ECO:0007669"/>
    <property type="project" value="UniProtKB-KW"/>
</dbReference>
<dbReference type="GO" id="GO:0046654">
    <property type="term" value="P:tetrahydrofolate biosynthetic process"/>
    <property type="evidence" value="ECO:0007669"/>
    <property type="project" value="TreeGrafter"/>
</dbReference>
<evidence type="ECO:0000313" key="11">
    <source>
        <dbReference type="Proteomes" id="UP000599523"/>
    </source>
</evidence>
<evidence type="ECO:0000256" key="3">
    <source>
        <dbReference type="ARBA" id="ARBA00004763"/>
    </source>
</evidence>
<sequence>MIKNCVLNCGRFQLDLSRPHIMAVLNVTPDSFSGDGLVGRLDKALRQAEAAVEAGADILDVGGESSRPGAAPVSAQEELDRVLPLVERLADWAVPVSVDTVKPQVMQAAIRAGAAMINDIAGFRAEGAIEAVVGSDAALCVMHMRGEPRTMQSAPQYADVVGEVAEFLIERAAVLRTAGVDASRVVLDPGFGFGKTLEHNLALLAALPRLAAKGYPVLAGLSRKSMLGAITGRAIDERVTASAAAALLAAERGAAIVRVHDVAETRDALAVLRALAEFEACR</sequence>
<evidence type="ECO:0000256" key="5">
    <source>
        <dbReference type="ARBA" id="ARBA00022679"/>
    </source>
</evidence>
<dbReference type="AlphaFoldDB" id="A0A972F7R4"/>
<keyword evidence="5 10" id="KW-0808">Transferase</keyword>
<dbReference type="EC" id="2.5.1.15" evidence="4"/>
<dbReference type="PROSITE" id="PS00793">
    <property type="entry name" value="DHPS_2"/>
    <property type="match status" value="1"/>
</dbReference>
<evidence type="ECO:0000259" key="9">
    <source>
        <dbReference type="PROSITE" id="PS50972"/>
    </source>
</evidence>
<evidence type="ECO:0000256" key="7">
    <source>
        <dbReference type="ARBA" id="ARBA00022842"/>
    </source>
</evidence>
<gene>
    <name evidence="10" type="primary">folP</name>
    <name evidence="10" type="ORF">GPA21_10635</name>
</gene>
<evidence type="ECO:0000313" key="10">
    <source>
        <dbReference type="EMBL" id="NMG03424.1"/>
    </source>
</evidence>
<dbReference type="PROSITE" id="PS50972">
    <property type="entry name" value="PTERIN_BINDING"/>
    <property type="match status" value="1"/>
</dbReference>
<keyword evidence="6" id="KW-0479">Metal-binding</keyword>
<dbReference type="CDD" id="cd00739">
    <property type="entry name" value="DHPS"/>
    <property type="match status" value="1"/>
</dbReference>
<dbReference type="Gene3D" id="3.20.20.20">
    <property type="entry name" value="Dihydropteroate synthase-like"/>
    <property type="match status" value="1"/>
</dbReference>
<dbReference type="NCBIfam" id="TIGR01496">
    <property type="entry name" value="DHPS"/>
    <property type="match status" value="1"/>
</dbReference>
<comment type="caution">
    <text evidence="10">The sequence shown here is derived from an EMBL/GenBank/DDBJ whole genome shotgun (WGS) entry which is preliminary data.</text>
</comment>
<organism evidence="10 11">
    <name type="scientific">Azoarcus taiwanensis</name>
    <dbReference type="NCBI Taxonomy" id="666964"/>
    <lineage>
        <taxon>Bacteria</taxon>
        <taxon>Pseudomonadati</taxon>
        <taxon>Pseudomonadota</taxon>
        <taxon>Betaproteobacteria</taxon>
        <taxon>Rhodocyclales</taxon>
        <taxon>Zoogloeaceae</taxon>
        <taxon>Azoarcus</taxon>
    </lineage>
</organism>
<evidence type="ECO:0000256" key="6">
    <source>
        <dbReference type="ARBA" id="ARBA00022723"/>
    </source>
</evidence>
<dbReference type="GO" id="GO:0005829">
    <property type="term" value="C:cytosol"/>
    <property type="evidence" value="ECO:0007669"/>
    <property type="project" value="TreeGrafter"/>
</dbReference>
<protein>
    <recommendedName>
        <fullName evidence="4">dihydropteroate synthase</fullName>
        <ecNumber evidence="4">2.5.1.15</ecNumber>
    </recommendedName>
</protein>
<reference evidence="10" key="1">
    <citation type="submission" date="2019-12" db="EMBL/GenBank/DDBJ databases">
        <title>Comparative genomics gives insights into the taxonomy of the Azoarcus-Aromatoleum group and reveals separate origins of nif in the plant-associated Azoarcus and non-plant-associated Aromatoleum sub-groups.</title>
        <authorList>
            <person name="Lafos M."/>
            <person name="Maluk M."/>
            <person name="Batista M."/>
            <person name="Junghare M."/>
            <person name="Carmona M."/>
            <person name="Faoro H."/>
            <person name="Cruz L.M."/>
            <person name="Battistoni F."/>
            <person name="De Souza E."/>
            <person name="Pedrosa F."/>
            <person name="Chen W.-M."/>
            <person name="Poole P.S."/>
            <person name="Dixon R.A."/>
            <person name="James E.K."/>
        </authorList>
    </citation>
    <scope>NUCLEOTIDE SEQUENCE</scope>
    <source>
        <strain evidence="10">NSC3</strain>
    </source>
</reference>
<dbReference type="InterPro" id="IPR045031">
    <property type="entry name" value="DHP_synth-like"/>
</dbReference>
<feature type="domain" description="Pterin-binding" evidence="9">
    <location>
        <begin position="19"/>
        <end position="270"/>
    </location>
</feature>
<accession>A0A972F7R4</accession>
<name>A0A972F7R4_9RHOO</name>
<evidence type="ECO:0000256" key="2">
    <source>
        <dbReference type="ARBA" id="ARBA00001946"/>
    </source>
</evidence>
<dbReference type="Proteomes" id="UP000599523">
    <property type="component" value="Unassembled WGS sequence"/>
</dbReference>
<evidence type="ECO:0000256" key="1">
    <source>
        <dbReference type="ARBA" id="ARBA00000012"/>
    </source>
</evidence>
<keyword evidence="8" id="KW-0289">Folate biosynthesis</keyword>
<dbReference type="InterPro" id="IPR011005">
    <property type="entry name" value="Dihydropteroate_synth-like_sf"/>
</dbReference>
<dbReference type="PANTHER" id="PTHR20941">
    <property type="entry name" value="FOLATE SYNTHESIS PROTEINS"/>
    <property type="match status" value="1"/>
</dbReference>
<evidence type="ECO:0000256" key="4">
    <source>
        <dbReference type="ARBA" id="ARBA00012458"/>
    </source>
</evidence>
<dbReference type="PANTHER" id="PTHR20941:SF1">
    <property type="entry name" value="FOLIC ACID SYNTHESIS PROTEIN FOL1"/>
    <property type="match status" value="1"/>
</dbReference>
<keyword evidence="11" id="KW-1185">Reference proteome</keyword>
<comment type="cofactor">
    <cofactor evidence="2">
        <name>Mg(2+)</name>
        <dbReference type="ChEBI" id="CHEBI:18420"/>
    </cofactor>
</comment>
<dbReference type="GO" id="GO:0004156">
    <property type="term" value="F:dihydropteroate synthase activity"/>
    <property type="evidence" value="ECO:0007669"/>
    <property type="project" value="UniProtKB-EC"/>
</dbReference>
<dbReference type="GO" id="GO:0046656">
    <property type="term" value="P:folic acid biosynthetic process"/>
    <property type="evidence" value="ECO:0007669"/>
    <property type="project" value="UniProtKB-KW"/>
</dbReference>
<proteinExistence type="predicted"/>
<evidence type="ECO:0000256" key="8">
    <source>
        <dbReference type="ARBA" id="ARBA00022909"/>
    </source>
</evidence>
<keyword evidence="7" id="KW-0460">Magnesium</keyword>
<dbReference type="SUPFAM" id="SSF51717">
    <property type="entry name" value="Dihydropteroate synthetase-like"/>
    <property type="match status" value="1"/>
</dbReference>
<dbReference type="Pfam" id="PF00809">
    <property type="entry name" value="Pterin_bind"/>
    <property type="match status" value="1"/>
</dbReference>
<comment type="pathway">
    <text evidence="3">Cofactor biosynthesis; tetrahydrofolate biosynthesis; 7,8-dihydrofolate from 2-amino-4-hydroxy-6-hydroxymethyl-7,8-dihydropteridine diphosphate and 4-aminobenzoate: step 1/2.</text>
</comment>
<dbReference type="InterPro" id="IPR006390">
    <property type="entry name" value="DHP_synth_dom"/>
</dbReference>
<dbReference type="EMBL" id="WTVM01000056">
    <property type="protein sequence ID" value="NMG03424.1"/>
    <property type="molecule type" value="Genomic_DNA"/>
</dbReference>